<feature type="transmembrane region" description="Helical" evidence="1">
    <location>
        <begin position="62"/>
        <end position="82"/>
    </location>
</feature>
<dbReference type="OMA" id="HADECKA"/>
<dbReference type="AlphaFoldDB" id="A0A9J6FQN3"/>
<organism evidence="2 3">
    <name type="scientific">Haemaphysalis longicornis</name>
    <name type="common">Bush tick</name>
    <dbReference type="NCBI Taxonomy" id="44386"/>
    <lineage>
        <taxon>Eukaryota</taxon>
        <taxon>Metazoa</taxon>
        <taxon>Ecdysozoa</taxon>
        <taxon>Arthropoda</taxon>
        <taxon>Chelicerata</taxon>
        <taxon>Arachnida</taxon>
        <taxon>Acari</taxon>
        <taxon>Parasitiformes</taxon>
        <taxon>Ixodida</taxon>
        <taxon>Ixodoidea</taxon>
        <taxon>Ixodidae</taxon>
        <taxon>Haemaphysalinae</taxon>
        <taxon>Haemaphysalis</taxon>
    </lineage>
</organism>
<keyword evidence="1" id="KW-0472">Membrane</keyword>
<evidence type="ECO:0000313" key="2">
    <source>
        <dbReference type="EMBL" id="KAH9365143.1"/>
    </source>
</evidence>
<dbReference type="VEuPathDB" id="VectorBase:HLOH_058434"/>
<dbReference type="EMBL" id="JABSTR010000003">
    <property type="protein sequence ID" value="KAH9365143.1"/>
    <property type="molecule type" value="Genomic_DNA"/>
</dbReference>
<name>A0A9J6FQN3_HAELO</name>
<dbReference type="OrthoDB" id="10063099at2759"/>
<dbReference type="Gene3D" id="2.60.120.650">
    <property type="entry name" value="Cupin"/>
    <property type="match status" value="1"/>
</dbReference>
<evidence type="ECO:0000313" key="3">
    <source>
        <dbReference type="Proteomes" id="UP000821853"/>
    </source>
</evidence>
<accession>A0A9J6FQN3</accession>
<keyword evidence="3" id="KW-1185">Reference proteome</keyword>
<dbReference type="SUPFAM" id="SSF51197">
    <property type="entry name" value="Clavaminate synthase-like"/>
    <property type="match status" value="1"/>
</dbReference>
<keyword evidence="1" id="KW-0812">Transmembrane</keyword>
<protein>
    <submittedName>
        <fullName evidence="2">Uncharacterized protein</fullName>
    </submittedName>
</protein>
<gene>
    <name evidence="2" type="ORF">HPB48_002333</name>
</gene>
<dbReference type="Proteomes" id="UP000821853">
    <property type="component" value="Unassembled WGS sequence"/>
</dbReference>
<keyword evidence="1" id="KW-1133">Transmembrane helix</keyword>
<evidence type="ECO:0000256" key="1">
    <source>
        <dbReference type="SAM" id="Phobius"/>
    </source>
</evidence>
<sequence length="213" mass="24202">MAHADECKATDGVPSPLSAEELRTRLEDLRERAIASGLSDDAIVRSVVAESRVGRTPGDSRLLLKWAFIAGTLAFVIFSRGLPDLANDRCLVNRGGLYLEFTRPVLSCDFCRALTEVTELTEMSKEDFLRIGYSDRPIVLRSGAARWKAMKAFSYEFLRDVYRNTSGAFEVSRHYCQFFKYNTDFEDLENFFSMPESRAAMSSPDEKTWYVGW</sequence>
<reference evidence="2 3" key="1">
    <citation type="journal article" date="2020" name="Cell">
        <title>Large-Scale Comparative Analyses of Tick Genomes Elucidate Their Genetic Diversity and Vector Capacities.</title>
        <authorList>
            <consortium name="Tick Genome and Microbiome Consortium (TIGMIC)"/>
            <person name="Jia N."/>
            <person name="Wang J."/>
            <person name="Shi W."/>
            <person name="Du L."/>
            <person name="Sun Y."/>
            <person name="Zhan W."/>
            <person name="Jiang J.F."/>
            <person name="Wang Q."/>
            <person name="Zhang B."/>
            <person name="Ji P."/>
            <person name="Bell-Sakyi L."/>
            <person name="Cui X.M."/>
            <person name="Yuan T.T."/>
            <person name="Jiang B.G."/>
            <person name="Yang W.F."/>
            <person name="Lam T.T."/>
            <person name="Chang Q.C."/>
            <person name="Ding S.J."/>
            <person name="Wang X.J."/>
            <person name="Zhu J.G."/>
            <person name="Ruan X.D."/>
            <person name="Zhao L."/>
            <person name="Wei J.T."/>
            <person name="Ye R.Z."/>
            <person name="Que T.C."/>
            <person name="Du C.H."/>
            <person name="Zhou Y.H."/>
            <person name="Cheng J.X."/>
            <person name="Dai P.F."/>
            <person name="Guo W.B."/>
            <person name="Han X.H."/>
            <person name="Huang E.J."/>
            <person name="Li L.F."/>
            <person name="Wei W."/>
            <person name="Gao Y.C."/>
            <person name="Liu J.Z."/>
            <person name="Shao H.Z."/>
            <person name="Wang X."/>
            <person name="Wang C.C."/>
            <person name="Yang T.C."/>
            <person name="Huo Q.B."/>
            <person name="Li W."/>
            <person name="Chen H.Y."/>
            <person name="Chen S.E."/>
            <person name="Zhou L.G."/>
            <person name="Ni X.B."/>
            <person name="Tian J.H."/>
            <person name="Sheng Y."/>
            <person name="Liu T."/>
            <person name="Pan Y.S."/>
            <person name="Xia L.Y."/>
            <person name="Li J."/>
            <person name="Zhao F."/>
            <person name="Cao W.C."/>
        </authorList>
    </citation>
    <scope>NUCLEOTIDE SEQUENCE [LARGE SCALE GENOMIC DNA]</scope>
    <source>
        <strain evidence="2">HaeL-2018</strain>
    </source>
</reference>
<proteinExistence type="predicted"/>
<comment type="caution">
    <text evidence="2">The sequence shown here is derived from an EMBL/GenBank/DDBJ whole genome shotgun (WGS) entry which is preliminary data.</text>
</comment>